<dbReference type="CDD" id="cd01283">
    <property type="entry name" value="cytidine_deaminase"/>
    <property type="match status" value="1"/>
</dbReference>
<sequence>MTSGKGPSAGDATLRRRIEPWQFEASFDPRQLRKEACLLSEVRWGVSPRAWRESGLNTTSHVEMNFIEKFTSERSLRPAVRCSITWFLSWSPCWECARAISEFVRQRPNVSLVIYVARLFWHMDEQNRQGLRDLVTSGVRVQVMSDSDYSHCWRNFVNYLPGQEAGWPRFPPMWTTLYALELSCILLSLPPCLKISRRHQNQLTFFQLTLQDCHYRAIPPPVLSAAGLMH</sequence>
<comment type="function">
    <text evidence="14">Cytidine deaminase catalyzing the cytidine to uridine postranscriptional editing of a variety of mRNAs. Form complexes with cofactors that confer differential editing activity and selectivity. Responsible for the postranscriptional editing of a CAA codon for Gln to a UAA codon for stop in the apolipoprotein B mRNA. Also involved in CGA (Arg) to UGA (Stop) editing in the NF1 mRNA. May also play a role in the epigenetic regulation of gene expression by participating in DNA demethylation.</text>
</comment>
<dbReference type="GO" id="GO:2000623">
    <property type="term" value="P:negative regulation of nuclear-transcribed mRNA catabolic process, nonsense-mediated decay"/>
    <property type="evidence" value="ECO:0007669"/>
    <property type="project" value="Ensembl"/>
</dbReference>
<evidence type="ECO:0000256" key="8">
    <source>
        <dbReference type="ARBA" id="ARBA00022664"/>
    </source>
</evidence>
<comment type="subunit">
    <text evidence="15">Homodimer. Interacts with A1CF; form an mRNA editing complex. Interacts with RBM47; form an mRNA editing complex. Found in a complex with CELF2/CUGBP2 and A1CF. Interacts with HNRPAB. Interacts with SYNCRIP.</text>
</comment>
<accession>A0A8C2VYI9</accession>
<dbReference type="Gene3D" id="3.40.140.10">
    <property type="entry name" value="Cytidine Deaminase, domain 2"/>
    <property type="match status" value="1"/>
</dbReference>
<dbReference type="OMA" id="LTLQNCH"/>
<evidence type="ECO:0000259" key="18">
    <source>
        <dbReference type="PROSITE" id="PS51747"/>
    </source>
</evidence>
<evidence type="ECO:0000313" key="19">
    <source>
        <dbReference type="Ensembl" id="ENSCLAP00000021384.1"/>
    </source>
</evidence>
<dbReference type="GO" id="GO:0005737">
    <property type="term" value="C:cytoplasm"/>
    <property type="evidence" value="ECO:0007669"/>
    <property type="project" value="UniProtKB-SubCell"/>
</dbReference>
<reference evidence="19" key="1">
    <citation type="submission" date="2025-08" db="UniProtKB">
        <authorList>
            <consortium name="Ensembl"/>
        </authorList>
    </citation>
    <scope>IDENTIFICATION</scope>
</reference>
<dbReference type="GO" id="GO:0016556">
    <property type="term" value="P:mRNA modification"/>
    <property type="evidence" value="ECO:0007669"/>
    <property type="project" value="Ensembl"/>
</dbReference>
<evidence type="ECO:0000256" key="13">
    <source>
        <dbReference type="ARBA" id="ARBA00031639"/>
    </source>
</evidence>
<dbReference type="InterPro" id="IPR050610">
    <property type="entry name" value="APOBEC_Cyt_Deaminase"/>
</dbReference>
<evidence type="ECO:0000256" key="17">
    <source>
        <dbReference type="ARBA" id="ARBA00049310"/>
    </source>
</evidence>
<comment type="similarity">
    <text evidence="4">Belongs to the cytidine and deoxycytidylate deaminase family.</text>
</comment>
<evidence type="ECO:0000256" key="7">
    <source>
        <dbReference type="ARBA" id="ARBA00022490"/>
    </source>
</evidence>
<comment type="catalytic activity">
    <reaction evidence="16">
        <text>a cytidine in mRNA + H2O + H(+) = a uridine in mRNA + NH4(+)</text>
        <dbReference type="Rhea" id="RHEA:74355"/>
        <dbReference type="Rhea" id="RHEA-COMP:14658"/>
        <dbReference type="Rhea" id="RHEA-COMP:15145"/>
        <dbReference type="ChEBI" id="CHEBI:15377"/>
        <dbReference type="ChEBI" id="CHEBI:15378"/>
        <dbReference type="ChEBI" id="CHEBI:28938"/>
        <dbReference type="ChEBI" id="CHEBI:65315"/>
        <dbReference type="ChEBI" id="CHEBI:82748"/>
    </reaction>
    <physiologicalReaction direction="left-to-right" evidence="16">
        <dbReference type="Rhea" id="RHEA:74356"/>
    </physiologicalReaction>
</comment>
<evidence type="ECO:0000256" key="15">
    <source>
        <dbReference type="ARBA" id="ARBA00046509"/>
    </source>
</evidence>
<evidence type="ECO:0000256" key="9">
    <source>
        <dbReference type="ARBA" id="ARBA00022723"/>
    </source>
</evidence>
<evidence type="ECO:0000256" key="6">
    <source>
        <dbReference type="ARBA" id="ARBA00014786"/>
    </source>
</evidence>
<dbReference type="GO" id="GO:0090209">
    <property type="term" value="P:negative regulation of triglyceride metabolic process"/>
    <property type="evidence" value="ECO:0007669"/>
    <property type="project" value="Ensembl"/>
</dbReference>
<proteinExistence type="inferred from homology"/>
<dbReference type="InterPro" id="IPR002125">
    <property type="entry name" value="CMP_dCMP_dom"/>
</dbReference>
<feature type="domain" description="CMP/dCMP-type deaminase" evidence="18">
    <location>
        <begin position="10"/>
        <end position="134"/>
    </location>
</feature>
<name>A0A8C2VYI9_CHILA</name>
<dbReference type="EC" id="3.5.4.36" evidence="5"/>
<keyword evidence="7" id="KW-0963">Cytoplasm</keyword>
<evidence type="ECO:0000256" key="3">
    <source>
        <dbReference type="ARBA" id="ARBA00004496"/>
    </source>
</evidence>
<keyword evidence="8" id="KW-0507">mRNA processing</keyword>
<dbReference type="SUPFAM" id="SSF53927">
    <property type="entry name" value="Cytidine deaminase-like"/>
    <property type="match status" value="1"/>
</dbReference>
<dbReference type="GO" id="GO:0008270">
    <property type="term" value="F:zinc ion binding"/>
    <property type="evidence" value="ECO:0007669"/>
    <property type="project" value="InterPro"/>
</dbReference>
<dbReference type="GO" id="GO:0010332">
    <property type="term" value="P:response to gamma radiation"/>
    <property type="evidence" value="ECO:0007669"/>
    <property type="project" value="Ensembl"/>
</dbReference>
<dbReference type="PANTHER" id="PTHR13857:SF26">
    <property type="entry name" value="C-U-EDITING ENZYME APOBEC-1"/>
    <property type="match status" value="1"/>
</dbReference>
<comment type="catalytic activity">
    <reaction evidence="17">
        <text>cytidine(6666) in apoB mRNA + H2O + H(+) = uridine(6666) in apoB mRNA + NH4(+)</text>
        <dbReference type="Rhea" id="RHEA:21772"/>
        <dbReference type="Rhea" id="RHEA-COMP:13888"/>
        <dbReference type="Rhea" id="RHEA-COMP:13889"/>
        <dbReference type="ChEBI" id="CHEBI:15377"/>
        <dbReference type="ChEBI" id="CHEBI:15378"/>
        <dbReference type="ChEBI" id="CHEBI:28938"/>
        <dbReference type="ChEBI" id="CHEBI:65315"/>
        <dbReference type="ChEBI" id="CHEBI:82748"/>
        <dbReference type="EC" id="3.5.4.36"/>
    </reaction>
    <physiologicalReaction direction="left-to-right" evidence="17">
        <dbReference type="Rhea" id="RHEA:21773"/>
    </physiologicalReaction>
</comment>
<dbReference type="GO" id="GO:0006397">
    <property type="term" value="P:mRNA processing"/>
    <property type="evidence" value="ECO:0007669"/>
    <property type="project" value="UniProtKB-KW"/>
</dbReference>
<evidence type="ECO:0000256" key="14">
    <source>
        <dbReference type="ARBA" id="ARBA00045552"/>
    </source>
</evidence>
<dbReference type="GO" id="GO:0034383">
    <property type="term" value="P:low-density lipoprotein particle clearance"/>
    <property type="evidence" value="ECO:0007669"/>
    <property type="project" value="Ensembl"/>
</dbReference>
<dbReference type="InterPro" id="IPR016193">
    <property type="entry name" value="Cytidine_deaminase-like"/>
</dbReference>
<evidence type="ECO:0000256" key="5">
    <source>
        <dbReference type="ARBA" id="ARBA00012742"/>
    </source>
</evidence>
<dbReference type="PROSITE" id="PS00903">
    <property type="entry name" value="CYT_DCMP_DEAMINASES_1"/>
    <property type="match status" value="1"/>
</dbReference>
<dbReference type="InterPro" id="IPR016192">
    <property type="entry name" value="APOBEC/CMP_deaminase_Zn-bd"/>
</dbReference>
<dbReference type="AlphaFoldDB" id="A0A8C2VYI9"/>
<evidence type="ECO:0000256" key="4">
    <source>
        <dbReference type="ARBA" id="ARBA00006576"/>
    </source>
</evidence>
<evidence type="ECO:0000256" key="2">
    <source>
        <dbReference type="ARBA" id="ARBA00004123"/>
    </source>
</evidence>
<keyword evidence="20" id="KW-1185">Reference proteome</keyword>
<evidence type="ECO:0000256" key="10">
    <source>
        <dbReference type="ARBA" id="ARBA00022801"/>
    </source>
</evidence>
<evidence type="ECO:0000256" key="12">
    <source>
        <dbReference type="ARBA" id="ARBA00023242"/>
    </source>
</evidence>
<dbReference type="GO" id="GO:0016554">
    <property type="term" value="P:cytidine to uridine editing"/>
    <property type="evidence" value="ECO:0007669"/>
    <property type="project" value="Ensembl"/>
</dbReference>
<dbReference type="GO" id="GO:0042127">
    <property type="term" value="P:regulation of cell population proliferation"/>
    <property type="evidence" value="ECO:0007669"/>
    <property type="project" value="Ensembl"/>
</dbReference>
<dbReference type="GO" id="GO:0044029">
    <property type="term" value="P:positive regulation of gene expression via chromosomal CpG island demethylation"/>
    <property type="evidence" value="ECO:0007669"/>
    <property type="project" value="Ensembl"/>
</dbReference>
<dbReference type="Pfam" id="PF18774">
    <property type="entry name" value="APOBEC4_like"/>
    <property type="match status" value="1"/>
</dbReference>
<evidence type="ECO:0000256" key="11">
    <source>
        <dbReference type="ARBA" id="ARBA00022833"/>
    </source>
</evidence>
<comment type="subcellular location">
    <subcellularLocation>
        <location evidence="3">Cytoplasm</location>
    </subcellularLocation>
    <subcellularLocation>
        <location evidence="2">Nucleus</location>
    </subcellularLocation>
</comment>
<keyword evidence="12" id="KW-0539">Nucleus</keyword>
<dbReference type="Ensembl" id="ENSCLAT00000021587.1">
    <property type="protein sequence ID" value="ENSCLAP00000021384.1"/>
    <property type="gene ID" value="ENSCLAG00000014645.1"/>
</dbReference>
<dbReference type="GeneTree" id="ENSGT00940000161190"/>
<dbReference type="InterPro" id="IPR041547">
    <property type="entry name" value="APOBEC1"/>
</dbReference>
<keyword evidence="11" id="KW-0862">Zinc</keyword>
<dbReference type="GO" id="GO:0042953">
    <property type="term" value="P:lipoprotein transport"/>
    <property type="evidence" value="ECO:0007669"/>
    <property type="project" value="Ensembl"/>
</dbReference>
<dbReference type="PROSITE" id="PS51747">
    <property type="entry name" value="CYT_DCMP_DEAMINASES_2"/>
    <property type="match status" value="1"/>
</dbReference>
<organism evidence="19 20">
    <name type="scientific">Chinchilla lanigera</name>
    <name type="common">Long-tailed chinchilla</name>
    <name type="synonym">Chinchilla villidera</name>
    <dbReference type="NCBI Taxonomy" id="34839"/>
    <lineage>
        <taxon>Eukaryota</taxon>
        <taxon>Metazoa</taxon>
        <taxon>Chordata</taxon>
        <taxon>Craniata</taxon>
        <taxon>Vertebrata</taxon>
        <taxon>Euteleostomi</taxon>
        <taxon>Mammalia</taxon>
        <taxon>Eutheria</taxon>
        <taxon>Euarchontoglires</taxon>
        <taxon>Glires</taxon>
        <taxon>Rodentia</taxon>
        <taxon>Hystricomorpha</taxon>
        <taxon>Chinchillidae</taxon>
        <taxon>Chinchilla</taxon>
    </lineage>
</organism>
<dbReference type="GO" id="GO:0042158">
    <property type="term" value="P:lipoprotein biosynthetic process"/>
    <property type="evidence" value="ECO:0007669"/>
    <property type="project" value="Ensembl"/>
</dbReference>
<evidence type="ECO:0000313" key="20">
    <source>
        <dbReference type="Proteomes" id="UP000694398"/>
    </source>
</evidence>
<dbReference type="GO" id="GO:0030895">
    <property type="term" value="C:apolipoprotein B mRNA editing enzyme complex"/>
    <property type="evidence" value="ECO:0007669"/>
    <property type="project" value="Ensembl"/>
</dbReference>
<dbReference type="FunFam" id="3.40.140.10:FF:000049">
    <property type="entry name" value="C-&gt;U-editing enzyme APOBEC-1 isoform X2"/>
    <property type="match status" value="1"/>
</dbReference>
<dbReference type="GO" id="GO:0051649">
    <property type="term" value="P:establishment of localization in cell"/>
    <property type="evidence" value="ECO:0007669"/>
    <property type="project" value="Ensembl"/>
</dbReference>
<dbReference type="GO" id="GO:0035925">
    <property type="term" value="F:mRNA 3'-UTR AU-rich region binding"/>
    <property type="evidence" value="ECO:0007669"/>
    <property type="project" value="Ensembl"/>
</dbReference>
<gene>
    <name evidence="19" type="primary">APOBEC1</name>
</gene>
<keyword evidence="9" id="KW-0479">Metal-binding</keyword>
<dbReference type="Proteomes" id="UP000694398">
    <property type="component" value="Unassembled WGS sequence"/>
</dbReference>
<dbReference type="GO" id="GO:0048255">
    <property type="term" value="P:mRNA stabilization"/>
    <property type="evidence" value="ECO:0007669"/>
    <property type="project" value="Ensembl"/>
</dbReference>
<protein>
    <recommendedName>
        <fullName evidence="6">C-&gt;U-editing enzyme APOBEC-1</fullName>
        <ecNumber evidence="5">3.5.4.36</ecNumber>
    </recommendedName>
    <alternativeName>
        <fullName evidence="13">mRNA(cytosine(6666)) deaminase 1</fullName>
    </alternativeName>
</protein>
<comment type="cofactor">
    <cofactor evidence="1">
        <name>Zn(2+)</name>
        <dbReference type="ChEBI" id="CHEBI:29105"/>
    </cofactor>
</comment>
<dbReference type="GO" id="GO:0004126">
    <property type="term" value="F:cytidine deaminase activity"/>
    <property type="evidence" value="ECO:0007669"/>
    <property type="project" value="TreeGrafter"/>
</dbReference>
<dbReference type="PANTHER" id="PTHR13857">
    <property type="entry name" value="MRNA EDITING ENZYME"/>
    <property type="match status" value="1"/>
</dbReference>
<keyword evidence="10" id="KW-0378">Hydrolase</keyword>
<dbReference type="GO" id="GO:0006641">
    <property type="term" value="P:triglyceride metabolic process"/>
    <property type="evidence" value="ECO:0007669"/>
    <property type="project" value="Ensembl"/>
</dbReference>
<reference evidence="19" key="2">
    <citation type="submission" date="2025-09" db="UniProtKB">
        <authorList>
            <consortium name="Ensembl"/>
        </authorList>
    </citation>
    <scope>IDENTIFICATION</scope>
</reference>
<evidence type="ECO:0000256" key="16">
    <source>
        <dbReference type="ARBA" id="ARBA00049034"/>
    </source>
</evidence>
<evidence type="ECO:0000256" key="1">
    <source>
        <dbReference type="ARBA" id="ARBA00001947"/>
    </source>
</evidence>